<name>A0A086J5I8_NEMA1</name>
<evidence type="ECO:0000313" key="2">
    <source>
        <dbReference type="Proteomes" id="UP000054524"/>
    </source>
</evidence>
<gene>
    <name evidence="1" type="ORF">NESG_00484</name>
</gene>
<dbReference type="AlphaFoldDB" id="A0A086J5I8"/>
<dbReference type="GeneID" id="77675457"/>
<dbReference type="RefSeq" id="XP_052905961.1">
    <property type="nucleotide sequence ID" value="XM_053048136.1"/>
</dbReference>
<dbReference type="Proteomes" id="UP000054524">
    <property type="component" value="Unassembled WGS sequence"/>
</dbReference>
<dbReference type="HOGENOM" id="CLU_009683_3_0_1"/>
<dbReference type="EMBL" id="AKIJ01000001">
    <property type="protein sequence ID" value="KFG27406.1"/>
    <property type="molecule type" value="Genomic_DNA"/>
</dbReference>
<sequence length="949" mass="108435">MIYRVIASLFMVQNLFARVSVEDIRRAHETKIKGSQRLFINPEGPLNLLLRIYGLPKRIHVQQAVFSPEIETDYALYENGSAVNSTQKYGFTRTPANDKIYKELGVSGSDGRYLSAYHAQLLKMFPSEHGDLSIETTRPNALTNFLRADHVKQDAKYILAALLLLSEEIDVQIGVDHSGEKKRLVIKSKTCKGKKFADVELYTAGIDPATNLRIDSIYQSEVEEIVNFCVRCKDRIVIRKAPAFVMPSSQEAFDTGDFLNSLEFLMQTYIYHFIDSFAEYASFVEAVHELLLDQMTEEEKSELLIGQSGAKEEQQAAIDQYNTGNASSNKKSQIFHKLFLREESASASMKYITSFCDLVKNKTEEAAFSFWKESTLPIAVKVPQYKQDLSGFEEDRTLDYINHTETALLGLFCCLAYNPEKKEYETSHMGEEVSPAVTAFFKKYPKPTDTITLEMHMEWSKVVSCLDNKKIQYRHNRNQLESGLANILLVIAEITGQKTGTDIVDLVEYIEERCRENNLDISKIHDIASKMQEVFRSLASPKLGILVMDWGMKLGHRPDESADILGGIHIVSTHNYKNSTFILQLKRDYATFNFIEGSGIDSSNTNQYEEVRRMYTDTCSYIMYTVNRYIDLEIEDTSFMAQRYSWRYPIERTDAILSTGYENVSKLFLIGKIANKECKIHIIEQFILHLIENELSPTNPATRFVANVLGSAPLDKEYIRGRMLSPLLFLSSCQTHYPQLSYLLFNNILVQNSYRPNIDSMYGCILKKKSIGFAVKCIENYLNQPIRRNAMYSLLGSKQQNRSIFNVIVAQGKIAQFAKLRSILEKTKAPEESLNYIYVGWLINACMGPNPSLNAIVLIYNLIKTEELTTPHDPNLSDHIPYFINTILVLERNKTMLCSEGSEQSVEKYNKVLEQLGRRCPGTIVIKKSLYQWVRGIVRSCIAWIKSFF</sequence>
<organism evidence="1 2">
    <name type="scientific">Nematocida ausubeli (strain ATCC PRA-371 / ERTm2)</name>
    <name type="common">Nematode killer fungus</name>
    <dbReference type="NCBI Taxonomy" id="1913371"/>
    <lineage>
        <taxon>Eukaryota</taxon>
        <taxon>Fungi</taxon>
        <taxon>Fungi incertae sedis</taxon>
        <taxon>Microsporidia</taxon>
        <taxon>Nematocida</taxon>
    </lineage>
</organism>
<accession>A0A086J5I8</accession>
<reference evidence="1 2" key="1">
    <citation type="journal article" date="2014" name="Genome Announc.">
        <title>Genome Sequence of the Microsporidian Species Nematocida sp1 Strain ERTm6 (ATCC PRA-372).</title>
        <authorList>
            <person name="Bakowski M.A."/>
            <person name="Priest M."/>
            <person name="Young S."/>
            <person name="Cuomo C.A."/>
            <person name="Troemel E.R."/>
        </authorList>
    </citation>
    <scope>NUCLEOTIDE SEQUENCE [LARGE SCALE GENOMIC DNA]</scope>
    <source>
        <strain evidence="1 2">ERTm6</strain>
    </source>
</reference>
<comment type="caution">
    <text evidence="1">The sequence shown here is derived from an EMBL/GenBank/DDBJ whole genome shotgun (WGS) entry which is preliminary data.</text>
</comment>
<protein>
    <submittedName>
        <fullName evidence="1">Uncharacterized protein</fullName>
    </submittedName>
</protein>
<evidence type="ECO:0000313" key="1">
    <source>
        <dbReference type="EMBL" id="KFG27406.1"/>
    </source>
</evidence>
<proteinExistence type="predicted"/>
<keyword evidence="2" id="KW-1185">Reference proteome</keyword>